<dbReference type="PANTHER" id="PTHR30035">
    <property type="entry name" value="LIPOPROTEIN VACJ-RELATED"/>
    <property type="match status" value="1"/>
</dbReference>
<dbReference type="PROSITE" id="PS51257">
    <property type="entry name" value="PROKAR_LIPOPROTEIN"/>
    <property type="match status" value="1"/>
</dbReference>
<dbReference type="PANTHER" id="PTHR30035:SF3">
    <property type="entry name" value="INTERMEMBRANE PHOSPHOLIPID TRANSPORT SYSTEM LIPOPROTEIN MLAA"/>
    <property type="match status" value="1"/>
</dbReference>
<evidence type="ECO:0000313" key="5">
    <source>
        <dbReference type="Proteomes" id="UP001279642"/>
    </source>
</evidence>
<evidence type="ECO:0000256" key="3">
    <source>
        <dbReference type="SAM" id="MobiDB-lite"/>
    </source>
</evidence>
<keyword evidence="5" id="KW-1185">Reference proteome</keyword>
<protein>
    <submittedName>
        <fullName evidence="4">VacJ family lipoprotein</fullName>
    </submittedName>
</protein>
<dbReference type="PRINTS" id="PR01805">
    <property type="entry name" value="VACJLIPOPROT"/>
</dbReference>
<dbReference type="RefSeq" id="WP_320506375.1">
    <property type="nucleotide sequence ID" value="NZ_JAXCLW010000001.1"/>
</dbReference>
<evidence type="ECO:0000256" key="1">
    <source>
        <dbReference type="ARBA" id="ARBA00010634"/>
    </source>
</evidence>
<reference evidence="4 5" key="1">
    <citation type="journal article" date="2016" name="Antonie Van Leeuwenhoek">
        <title>Dongia soli sp. nov., isolated from soil from Dokdo, Korea.</title>
        <authorList>
            <person name="Kim D.U."/>
            <person name="Lee H."/>
            <person name="Kim H."/>
            <person name="Kim S.G."/>
            <person name="Ka J.O."/>
        </authorList>
    </citation>
    <scope>NUCLEOTIDE SEQUENCE [LARGE SCALE GENOMIC DNA]</scope>
    <source>
        <strain evidence="4 5">D78</strain>
    </source>
</reference>
<proteinExistence type="inferred from homology"/>
<keyword evidence="4" id="KW-0449">Lipoprotein</keyword>
<dbReference type="EMBL" id="JAXCLW010000001">
    <property type="protein sequence ID" value="MDY0881306.1"/>
    <property type="molecule type" value="Genomic_DNA"/>
</dbReference>
<evidence type="ECO:0000313" key="4">
    <source>
        <dbReference type="EMBL" id="MDY0881306.1"/>
    </source>
</evidence>
<feature type="region of interest" description="Disordered" evidence="3">
    <location>
        <begin position="240"/>
        <end position="276"/>
    </location>
</feature>
<comment type="similarity">
    <text evidence="1">Belongs to the MlaA family.</text>
</comment>
<dbReference type="InterPro" id="IPR007428">
    <property type="entry name" value="MlaA"/>
</dbReference>
<keyword evidence="2" id="KW-0732">Signal</keyword>
<dbReference type="Proteomes" id="UP001279642">
    <property type="component" value="Unassembled WGS sequence"/>
</dbReference>
<gene>
    <name evidence="4" type="ORF">SMD27_00480</name>
</gene>
<comment type="caution">
    <text evidence="4">The sequence shown here is derived from an EMBL/GenBank/DDBJ whole genome shotgun (WGS) entry which is preliminary data.</text>
</comment>
<accession>A0ABU5E562</accession>
<evidence type="ECO:0000256" key="2">
    <source>
        <dbReference type="ARBA" id="ARBA00022729"/>
    </source>
</evidence>
<dbReference type="Pfam" id="PF04333">
    <property type="entry name" value="MlaA"/>
    <property type="match status" value="1"/>
</dbReference>
<organism evidence="4 5">
    <name type="scientific">Dongia soli</name>
    <dbReference type="NCBI Taxonomy" id="600628"/>
    <lineage>
        <taxon>Bacteria</taxon>
        <taxon>Pseudomonadati</taxon>
        <taxon>Pseudomonadota</taxon>
        <taxon>Alphaproteobacteria</taxon>
        <taxon>Rhodospirillales</taxon>
        <taxon>Dongiaceae</taxon>
        <taxon>Dongia</taxon>
    </lineage>
</organism>
<sequence length="276" mass="30144">MIDMKVFGRAAVAGVIALTLVSGCATKPDPNDEAAVQAYNEANDPLEPMNRYFFELNNFFDEILLKQFAGYYNIALPTVAKDSIRNALRNLNSPVILANDLFQGEGSRAGDTSMRFVINSTLGIGGLIDVAKMMGYNYHDEDFGQTLAVWGTGEGPYLTLPVIGPSNPRDLAGRGVDKVLDPLTWVGYIYDVGYINTIRSGLDTVDTRARNMQALDELKKGSIDFYATIRSLYRQQRNDAIRNGRESDDLTPAVTSENMIPGDGAVPEAGQVTDAQ</sequence>
<name>A0ABU5E562_9PROT</name>